<gene>
    <name evidence="4" type="ORF">H7849_09070</name>
</gene>
<feature type="compositionally biased region" description="Polar residues" evidence="1">
    <location>
        <begin position="140"/>
        <end position="149"/>
    </location>
</feature>
<dbReference type="AlphaFoldDB" id="A0A7G8BNB1"/>
<reference evidence="4 5" key="1">
    <citation type="submission" date="2020-08" db="EMBL/GenBank/DDBJ databases">
        <title>Edaphobacter telluris sp. nov. and Acidobacterium dinghuensis sp. nov., two acidobacteria isolated from forest soil.</title>
        <authorList>
            <person name="Fu J."/>
            <person name="Qiu L."/>
        </authorList>
    </citation>
    <scope>NUCLEOTIDE SEQUENCE [LARGE SCALE GENOMIC DNA]</scope>
    <source>
        <strain evidence="4">4Y35</strain>
    </source>
</reference>
<proteinExistence type="predicted"/>
<feature type="domain" description="Peptidoglycan binding-like" evidence="3">
    <location>
        <begin position="55"/>
        <end position="94"/>
    </location>
</feature>
<feature type="compositionally biased region" description="Polar residues" evidence="1">
    <location>
        <begin position="116"/>
        <end position="132"/>
    </location>
</feature>
<dbReference type="Proteomes" id="UP000515312">
    <property type="component" value="Chromosome"/>
</dbReference>
<evidence type="ECO:0000256" key="2">
    <source>
        <dbReference type="SAM" id="SignalP"/>
    </source>
</evidence>
<dbReference type="RefSeq" id="WP_186745862.1">
    <property type="nucleotide sequence ID" value="NZ_CP060394.1"/>
</dbReference>
<dbReference type="Gene3D" id="1.10.101.10">
    <property type="entry name" value="PGBD-like superfamily/PGBD"/>
    <property type="match status" value="1"/>
</dbReference>
<keyword evidence="2" id="KW-0732">Signal</keyword>
<dbReference type="Pfam" id="PF01471">
    <property type="entry name" value="PG_binding_1"/>
    <property type="match status" value="1"/>
</dbReference>
<protein>
    <submittedName>
        <fullName evidence="4">Peptidoglycan-binding protein</fullName>
    </submittedName>
</protein>
<evidence type="ECO:0000313" key="5">
    <source>
        <dbReference type="Proteomes" id="UP000515312"/>
    </source>
</evidence>
<dbReference type="KEGG" id="adin:H7849_09070"/>
<feature type="compositionally biased region" description="Polar residues" evidence="1">
    <location>
        <begin position="75"/>
        <end position="98"/>
    </location>
</feature>
<feature type="signal peptide" evidence="2">
    <location>
        <begin position="1"/>
        <end position="23"/>
    </location>
</feature>
<dbReference type="InterPro" id="IPR002477">
    <property type="entry name" value="Peptidoglycan-bd-like"/>
</dbReference>
<evidence type="ECO:0000259" key="3">
    <source>
        <dbReference type="Pfam" id="PF01471"/>
    </source>
</evidence>
<evidence type="ECO:0000256" key="1">
    <source>
        <dbReference type="SAM" id="MobiDB-lite"/>
    </source>
</evidence>
<feature type="chain" id="PRO_5028885631" evidence="2">
    <location>
        <begin position="24"/>
        <end position="149"/>
    </location>
</feature>
<dbReference type="SUPFAM" id="SSF47090">
    <property type="entry name" value="PGBD-like"/>
    <property type="match status" value="1"/>
</dbReference>
<feature type="region of interest" description="Disordered" evidence="1">
    <location>
        <begin position="69"/>
        <end position="149"/>
    </location>
</feature>
<accession>A0A7G8BNB1</accession>
<name>A0A7G8BNB1_9BACT</name>
<feature type="region of interest" description="Disordered" evidence="1">
    <location>
        <begin position="23"/>
        <end position="54"/>
    </location>
</feature>
<organism evidence="4 5">
    <name type="scientific">Alloacidobacterium dinghuense</name>
    <dbReference type="NCBI Taxonomy" id="2763107"/>
    <lineage>
        <taxon>Bacteria</taxon>
        <taxon>Pseudomonadati</taxon>
        <taxon>Acidobacteriota</taxon>
        <taxon>Terriglobia</taxon>
        <taxon>Terriglobales</taxon>
        <taxon>Acidobacteriaceae</taxon>
        <taxon>Alloacidobacterium</taxon>
    </lineage>
</organism>
<dbReference type="InterPro" id="IPR036366">
    <property type="entry name" value="PGBDSf"/>
</dbReference>
<dbReference type="InterPro" id="IPR036365">
    <property type="entry name" value="PGBD-like_sf"/>
</dbReference>
<sequence length="149" mass="16010">MLFVRACQTILLTAALVAAPAFAERSHRTPTSGHSKKKPVSHKVQGQRGIDPDRAREIQSALIKQNYLSGEPSGQWDSETQTAMQKFQSDNGWQTKLTPDSRALIKLGLGPDHTGTLPTTAKSVDAPQTKSPPSVAEANTLASAHSIQN</sequence>
<keyword evidence="5" id="KW-1185">Reference proteome</keyword>
<dbReference type="EMBL" id="CP060394">
    <property type="protein sequence ID" value="QNI34031.1"/>
    <property type="molecule type" value="Genomic_DNA"/>
</dbReference>
<evidence type="ECO:0000313" key="4">
    <source>
        <dbReference type="EMBL" id="QNI34031.1"/>
    </source>
</evidence>